<dbReference type="EMBL" id="FOZN01000001">
    <property type="protein sequence ID" value="SFR99359.1"/>
    <property type="molecule type" value="Genomic_DNA"/>
</dbReference>
<name>A0AA94HL67_9MICO</name>
<dbReference type="Gene3D" id="1.10.10.1320">
    <property type="entry name" value="Anti-sigma factor, zinc-finger domain"/>
    <property type="match status" value="1"/>
</dbReference>
<keyword evidence="1" id="KW-0805">Transcription regulation</keyword>
<comment type="caution">
    <text evidence="5">The sequence shown here is derived from an EMBL/GenBank/DDBJ whole genome shotgun (WGS) entry which is preliminary data.</text>
</comment>
<evidence type="ECO:0000313" key="6">
    <source>
        <dbReference type="Proteomes" id="UP000198506"/>
    </source>
</evidence>
<sequence length="257" mass="26695">MTHISPERLAELALDAAEHDAHLDACDVCRAELATLRAEVGHLRAAAVSPEPLPAGLWTRIAAEIAEPETMAGIRTSGDADDAITGAAVPLRDDSRANDHVAPRRARRARGIRRFSAGALALACVATAVVVGGVALGVGVLANRTNPGTVVAAAPLEPLTGGLAPASAEVVERDGRQVLVLDTGALPAADGYFDVWLIDTDVQGMINVGILDAGTQEYVLPEGVDIGRFPIVDVSVEPFDGDPTHSGESIWRGQLQS</sequence>
<keyword evidence="3" id="KW-0812">Transmembrane</keyword>
<dbReference type="InterPro" id="IPR041916">
    <property type="entry name" value="Anti_sigma_zinc_sf"/>
</dbReference>
<evidence type="ECO:0000256" key="1">
    <source>
        <dbReference type="ARBA" id="ARBA00023015"/>
    </source>
</evidence>
<feature type="transmembrane region" description="Helical" evidence="3">
    <location>
        <begin position="115"/>
        <end position="142"/>
    </location>
</feature>
<evidence type="ECO:0000259" key="4">
    <source>
        <dbReference type="Pfam" id="PF10099"/>
    </source>
</evidence>
<evidence type="ECO:0000313" key="5">
    <source>
        <dbReference type="EMBL" id="SFR99359.1"/>
    </source>
</evidence>
<dbReference type="Proteomes" id="UP000198506">
    <property type="component" value="Unassembled WGS sequence"/>
</dbReference>
<proteinExistence type="predicted"/>
<feature type="domain" description="Anti-sigma K factor RskA C-terminal" evidence="4">
    <location>
        <begin position="122"/>
        <end position="248"/>
    </location>
</feature>
<accession>A0AA94HL67</accession>
<gene>
    <name evidence="5" type="ORF">SAMN04487783_0340</name>
</gene>
<keyword evidence="3" id="KW-1133">Transmembrane helix</keyword>
<organism evidence="5 6">
    <name type="scientific">Agrococcus baldri</name>
    <dbReference type="NCBI Taxonomy" id="153730"/>
    <lineage>
        <taxon>Bacteria</taxon>
        <taxon>Bacillati</taxon>
        <taxon>Actinomycetota</taxon>
        <taxon>Actinomycetes</taxon>
        <taxon>Micrococcales</taxon>
        <taxon>Microbacteriaceae</taxon>
        <taxon>Agrococcus</taxon>
    </lineage>
</organism>
<evidence type="ECO:0000256" key="3">
    <source>
        <dbReference type="SAM" id="Phobius"/>
    </source>
</evidence>
<keyword evidence="6" id="KW-1185">Reference proteome</keyword>
<keyword evidence="2" id="KW-0804">Transcription</keyword>
<evidence type="ECO:0000256" key="2">
    <source>
        <dbReference type="ARBA" id="ARBA00023163"/>
    </source>
</evidence>
<reference evidence="5 6" key="1">
    <citation type="submission" date="2016-10" db="EMBL/GenBank/DDBJ databases">
        <authorList>
            <person name="Varghese N."/>
            <person name="Submissions S."/>
        </authorList>
    </citation>
    <scope>NUCLEOTIDE SEQUENCE [LARGE SCALE GENOMIC DNA]</scope>
    <source>
        <strain evidence="5 6">IAM 15147</strain>
    </source>
</reference>
<dbReference type="AlphaFoldDB" id="A0AA94HL67"/>
<dbReference type="GO" id="GO:0005886">
    <property type="term" value="C:plasma membrane"/>
    <property type="evidence" value="ECO:0007669"/>
    <property type="project" value="InterPro"/>
</dbReference>
<dbReference type="Pfam" id="PF10099">
    <property type="entry name" value="RskA_C"/>
    <property type="match status" value="1"/>
</dbReference>
<keyword evidence="3" id="KW-0472">Membrane</keyword>
<dbReference type="InterPro" id="IPR018764">
    <property type="entry name" value="RskA_C"/>
</dbReference>
<dbReference type="RefSeq" id="WP_092915242.1">
    <property type="nucleotide sequence ID" value="NZ_FOZN01000001.1"/>
</dbReference>
<protein>
    <submittedName>
        <fullName evidence="5">Anti-sigma-K factor rskA</fullName>
    </submittedName>
</protein>